<proteinExistence type="predicted"/>
<gene>
    <name evidence="1" type="ORF">E5225_12345</name>
</gene>
<dbReference type="KEGG" id="celz:E5225_12345"/>
<evidence type="ECO:0008006" key="3">
    <source>
        <dbReference type="Google" id="ProtNLM"/>
    </source>
</evidence>
<dbReference type="Proteomes" id="UP000296469">
    <property type="component" value="Chromosome"/>
</dbReference>
<accession>A0A4P7SNN5</accession>
<name>A0A4P7SNN5_9CELL</name>
<dbReference type="EMBL" id="CP039291">
    <property type="protein sequence ID" value="QCB94233.1"/>
    <property type="molecule type" value="Genomic_DNA"/>
</dbReference>
<reference evidence="1 2" key="1">
    <citation type="submission" date="2019-04" db="EMBL/GenBank/DDBJ databases">
        <title>Isolation and identification of Cellulomonas shaoxiangyii sp. Nov. isolated from feces of the Tibetan antelopes (Pantholops hodgsonii) in the Qinghai-Tibet plateau of China.</title>
        <authorList>
            <person name="Tian Z."/>
        </authorList>
    </citation>
    <scope>NUCLEOTIDE SEQUENCE [LARGE SCALE GENOMIC DNA]</scope>
    <source>
        <strain evidence="1 2">Z28</strain>
    </source>
</reference>
<dbReference type="AlphaFoldDB" id="A0A4P7SNN5"/>
<organism evidence="1 2">
    <name type="scientific">Cellulomonas shaoxiangyii</name>
    <dbReference type="NCBI Taxonomy" id="2566013"/>
    <lineage>
        <taxon>Bacteria</taxon>
        <taxon>Bacillati</taxon>
        <taxon>Actinomycetota</taxon>
        <taxon>Actinomycetes</taxon>
        <taxon>Micrococcales</taxon>
        <taxon>Cellulomonadaceae</taxon>
        <taxon>Cellulomonas</taxon>
    </lineage>
</organism>
<sequence length="111" mass="11479">MSQDRIVLDSDVINAHVGRVRSVSTDIGTAHSAAGGLNLGGGAFGVLCAVLVPPAQLVSQRALGAIQEAQDLVDRSADQIAAVVADFAALEEEIRAELEPISSAVQAVQYR</sequence>
<evidence type="ECO:0000313" key="2">
    <source>
        <dbReference type="Proteomes" id="UP000296469"/>
    </source>
</evidence>
<keyword evidence="2" id="KW-1185">Reference proteome</keyword>
<evidence type="ECO:0000313" key="1">
    <source>
        <dbReference type="EMBL" id="QCB94233.1"/>
    </source>
</evidence>
<dbReference type="RefSeq" id="WP_135971969.1">
    <property type="nucleotide sequence ID" value="NZ_CP039291.1"/>
</dbReference>
<protein>
    <recommendedName>
        <fullName evidence="3">ESX-1 secretion-associated protein</fullName>
    </recommendedName>
</protein>